<comment type="caution">
    <text evidence="2">The sequence shown here is derived from an EMBL/GenBank/DDBJ whole genome shotgun (WGS) entry which is preliminary data.</text>
</comment>
<feature type="chain" id="PRO_5046114091" description="Lipoprotein" evidence="1">
    <location>
        <begin position="23"/>
        <end position="116"/>
    </location>
</feature>
<organism evidence="2 3">
    <name type="scientific">Albidovulum litorale</name>
    <dbReference type="NCBI Taxonomy" id="2984134"/>
    <lineage>
        <taxon>Bacteria</taxon>
        <taxon>Pseudomonadati</taxon>
        <taxon>Pseudomonadota</taxon>
        <taxon>Alphaproteobacteria</taxon>
        <taxon>Rhodobacterales</taxon>
        <taxon>Paracoccaceae</taxon>
        <taxon>Albidovulum</taxon>
    </lineage>
</organism>
<evidence type="ECO:0000313" key="3">
    <source>
        <dbReference type="Proteomes" id="UP001652564"/>
    </source>
</evidence>
<evidence type="ECO:0000313" key="2">
    <source>
        <dbReference type="EMBL" id="MCV2873602.1"/>
    </source>
</evidence>
<feature type="signal peptide" evidence="1">
    <location>
        <begin position="1"/>
        <end position="22"/>
    </location>
</feature>
<reference evidence="2 3" key="1">
    <citation type="submission" date="2022-10" db="EMBL/GenBank/DDBJ databases">
        <title>Defluviimonas sp. nov., isolated from ocean surface sediments.</title>
        <authorList>
            <person name="He W."/>
            <person name="Wang L."/>
            <person name="Zhang D.-F."/>
        </authorList>
    </citation>
    <scope>NUCLEOTIDE SEQUENCE [LARGE SCALE GENOMIC DNA]</scope>
    <source>
        <strain evidence="2 3">WL0050</strain>
    </source>
</reference>
<protein>
    <recommendedName>
        <fullName evidence="4">Lipoprotein</fullName>
    </recommendedName>
</protein>
<evidence type="ECO:0008006" key="4">
    <source>
        <dbReference type="Google" id="ProtNLM"/>
    </source>
</evidence>
<dbReference type="PROSITE" id="PS51257">
    <property type="entry name" value="PROKAR_LIPOPROTEIN"/>
    <property type="match status" value="1"/>
</dbReference>
<dbReference type="EMBL" id="JAOWKZ010000003">
    <property type="protein sequence ID" value="MCV2873602.1"/>
    <property type="molecule type" value="Genomic_DNA"/>
</dbReference>
<gene>
    <name evidence="2" type="ORF">OEZ71_14970</name>
</gene>
<name>A0ABT2ZR09_9RHOB</name>
<evidence type="ECO:0000256" key="1">
    <source>
        <dbReference type="SAM" id="SignalP"/>
    </source>
</evidence>
<accession>A0ABT2ZR09</accession>
<keyword evidence="1" id="KW-0732">Signal</keyword>
<sequence>MIAKKGFFMGRFWFFALLPLLAACTPTTPTLHFASENAVALRYHAYDEVPTLTAQALDEAARHCAKYGKFANYKGGNAVNALSTEEIHQFSCDKTKSDDSAVIGGQARRPSYIIIE</sequence>
<keyword evidence="3" id="KW-1185">Reference proteome</keyword>
<dbReference type="Proteomes" id="UP001652564">
    <property type="component" value="Unassembled WGS sequence"/>
</dbReference>
<proteinExistence type="predicted"/>